<feature type="transmembrane region" description="Helical" evidence="8">
    <location>
        <begin position="51"/>
        <end position="75"/>
    </location>
</feature>
<keyword evidence="6 8" id="KW-1133">Transmembrane helix</keyword>
<evidence type="ECO:0000256" key="1">
    <source>
        <dbReference type="ARBA" id="ARBA00004651"/>
    </source>
</evidence>
<gene>
    <name evidence="10" type="ORF">FEM48_Zijuj03G0069400</name>
</gene>
<dbReference type="GO" id="GO:0005886">
    <property type="term" value="C:plasma membrane"/>
    <property type="evidence" value="ECO:0007669"/>
    <property type="project" value="UniProtKB-SubCell"/>
</dbReference>
<sequence>MAQTATSSICSLVLRIFTLVLLLISLIVLTTNTKTIEVSDGSVRLRFSDVYAYKYVLAAIVFGTAYTLLQVGLSVFKVINGSDSNILFDFYGDKIMSYMLATGAAAGFGVTADMKQLFDASELYFHDFYDKAYASCSMLFFAFVCTAVLSVLSSYALPRST</sequence>
<evidence type="ECO:0000259" key="9">
    <source>
        <dbReference type="Pfam" id="PF04535"/>
    </source>
</evidence>
<evidence type="ECO:0000256" key="5">
    <source>
        <dbReference type="ARBA" id="ARBA00022692"/>
    </source>
</evidence>
<keyword evidence="5 8" id="KW-0812">Transmembrane</keyword>
<evidence type="ECO:0000256" key="3">
    <source>
        <dbReference type="ARBA" id="ARBA00011489"/>
    </source>
</evidence>
<protein>
    <recommendedName>
        <fullName evidence="8">CASP-like protein</fullName>
    </recommendedName>
</protein>
<comment type="caution">
    <text evidence="10">The sequence shown here is derived from an EMBL/GenBank/DDBJ whole genome shotgun (WGS) entry which is preliminary data.</text>
</comment>
<evidence type="ECO:0000256" key="4">
    <source>
        <dbReference type="ARBA" id="ARBA00022475"/>
    </source>
</evidence>
<feature type="transmembrane region" description="Helical" evidence="8">
    <location>
        <begin position="95"/>
        <end position="112"/>
    </location>
</feature>
<dbReference type="AlphaFoldDB" id="A0A978VNU4"/>
<dbReference type="InterPro" id="IPR006702">
    <property type="entry name" value="CASP_dom"/>
</dbReference>
<name>A0A978VNU4_ZIZJJ</name>
<dbReference type="EMBL" id="JAEACU010000003">
    <property type="protein sequence ID" value="KAH7537219.1"/>
    <property type="molecule type" value="Genomic_DNA"/>
</dbReference>
<comment type="subunit">
    <text evidence="3 8">Homodimer and heterodimers.</text>
</comment>
<dbReference type="PANTHER" id="PTHR33573:SF40">
    <property type="entry name" value="CASP-LIKE PROTEIN 4D2"/>
    <property type="match status" value="1"/>
</dbReference>
<evidence type="ECO:0000256" key="8">
    <source>
        <dbReference type="RuleBase" id="RU361233"/>
    </source>
</evidence>
<feature type="domain" description="Casparian strip membrane protein" evidence="9">
    <location>
        <begin position="7"/>
        <end position="145"/>
    </location>
</feature>
<dbReference type="PANTHER" id="PTHR33573">
    <property type="entry name" value="CASP-LIKE PROTEIN 4A4"/>
    <property type="match status" value="1"/>
</dbReference>
<feature type="transmembrane region" description="Helical" evidence="8">
    <location>
        <begin position="12"/>
        <end position="31"/>
    </location>
</feature>
<keyword evidence="4 8" id="KW-1003">Cell membrane</keyword>
<reference evidence="10" key="1">
    <citation type="journal article" date="2021" name="Front. Plant Sci.">
        <title>Chromosome-Scale Genome Assembly for Chinese Sour Jujube and Insights Into Its Genome Evolution and Domestication Signature.</title>
        <authorList>
            <person name="Shen L.-Y."/>
            <person name="Luo H."/>
            <person name="Wang X.-L."/>
            <person name="Wang X.-M."/>
            <person name="Qiu X.-J."/>
            <person name="Liu H."/>
            <person name="Zhou S.-S."/>
            <person name="Jia K.-H."/>
            <person name="Nie S."/>
            <person name="Bao Y.-T."/>
            <person name="Zhang R.-G."/>
            <person name="Yun Q.-Z."/>
            <person name="Chai Y.-H."/>
            <person name="Lu J.-Y."/>
            <person name="Li Y."/>
            <person name="Zhao S.-W."/>
            <person name="Mao J.-F."/>
            <person name="Jia S.-G."/>
            <person name="Mao Y.-M."/>
        </authorList>
    </citation>
    <scope>NUCLEOTIDE SEQUENCE</scope>
    <source>
        <strain evidence="10">AT0</strain>
        <tissue evidence="10">Leaf</tissue>
    </source>
</reference>
<comment type="subcellular location">
    <subcellularLocation>
        <location evidence="1 8">Cell membrane</location>
        <topology evidence="1 8">Multi-pass membrane protein</topology>
    </subcellularLocation>
</comment>
<evidence type="ECO:0000313" key="10">
    <source>
        <dbReference type="EMBL" id="KAH7537219.1"/>
    </source>
</evidence>
<organism evidence="10 11">
    <name type="scientific">Ziziphus jujuba var. spinosa</name>
    <dbReference type="NCBI Taxonomy" id="714518"/>
    <lineage>
        <taxon>Eukaryota</taxon>
        <taxon>Viridiplantae</taxon>
        <taxon>Streptophyta</taxon>
        <taxon>Embryophyta</taxon>
        <taxon>Tracheophyta</taxon>
        <taxon>Spermatophyta</taxon>
        <taxon>Magnoliopsida</taxon>
        <taxon>eudicotyledons</taxon>
        <taxon>Gunneridae</taxon>
        <taxon>Pentapetalae</taxon>
        <taxon>rosids</taxon>
        <taxon>fabids</taxon>
        <taxon>Rosales</taxon>
        <taxon>Rhamnaceae</taxon>
        <taxon>Paliureae</taxon>
        <taxon>Ziziphus</taxon>
    </lineage>
</organism>
<comment type="similarity">
    <text evidence="2 8">Belongs to the Casparian strip membrane proteins (CASP) family.</text>
</comment>
<keyword evidence="7 8" id="KW-0472">Membrane</keyword>
<dbReference type="OrthoDB" id="685197at2759"/>
<dbReference type="Pfam" id="PF04535">
    <property type="entry name" value="CASP_dom"/>
    <property type="match status" value="1"/>
</dbReference>
<evidence type="ECO:0000313" key="11">
    <source>
        <dbReference type="Proteomes" id="UP000813462"/>
    </source>
</evidence>
<feature type="transmembrane region" description="Helical" evidence="8">
    <location>
        <begin position="132"/>
        <end position="157"/>
    </location>
</feature>
<evidence type="ECO:0000256" key="7">
    <source>
        <dbReference type="ARBA" id="ARBA00023136"/>
    </source>
</evidence>
<dbReference type="Proteomes" id="UP000813462">
    <property type="component" value="Unassembled WGS sequence"/>
</dbReference>
<accession>A0A978VNU4</accession>
<evidence type="ECO:0000256" key="2">
    <source>
        <dbReference type="ARBA" id="ARBA00007651"/>
    </source>
</evidence>
<evidence type="ECO:0000256" key="6">
    <source>
        <dbReference type="ARBA" id="ARBA00022989"/>
    </source>
</evidence>
<proteinExistence type="inferred from homology"/>